<dbReference type="NCBIfam" id="TIGR01383">
    <property type="entry name" value="not_thiJ"/>
    <property type="match status" value="1"/>
</dbReference>
<dbReference type="Gene3D" id="3.40.50.880">
    <property type="match status" value="1"/>
</dbReference>
<dbReference type="RefSeq" id="WP_268075870.1">
    <property type="nucleotide sequence ID" value="NZ_CP109965.1"/>
</dbReference>
<reference evidence="2" key="1">
    <citation type="submission" date="2022-10" db="EMBL/GenBank/DDBJ databases">
        <title>Catenovulum adriacola sp. nov. isolated in the Harbour of Susak.</title>
        <authorList>
            <person name="Schoch T."/>
            <person name="Reich S.J."/>
            <person name="Stoeferle S."/>
            <person name="Flaiz M."/>
            <person name="Kazda M."/>
            <person name="Riedel C.U."/>
            <person name="Duerre P."/>
        </authorList>
    </citation>
    <scope>NUCLEOTIDE SEQUENCE</scope>
    <source>
        <strain evidence="2">TS8</strain>
    </source>
</reference>
<dbReference type="InterPro" id="IPR002818">
    <property type="entry name" value="DJ-1/PfpI"/>
</dbReference>
<dbReference type="InterPro" id="IPR029062">
    <property type="entry name" value="Class_I_gatase-like"/>
</dbReference>
<dbReference type="Proteomes" id="UP001163726">
    <property type="component" value="Chromosome"/>
</dbReference>
<organism evidence="2 3">
    <name type="scientific">Catenovulum adriaticum</name>
    <dbReference type="NCBI Taxonomy" id="2984846"/>
    <lineage>
        <taxon>Bacteria</taxon>
        <taxon>Pseudomonadati</taxon>
        <taxon>Pseudomonadota</taxon>
        <taxon>Gammaproteobacteria</taxon>
        <taxon>Alteromonadales</taxon>
        <taxon>Alteromonadaceae</taxon>
        <taxon>Catenovulum</taxon>
    </lineage>
</organism>
<evidence type="ECO:0000313" key="2">
    <source>
        <dbReference type="EMBL" id="WAJ71392.1"/>
    </source>
</evidence>
<dbReference type="PANTHER" id="PTHR48094:SF12">
    <property type="entry name" value="PARKINSON DISEASE PROTEIN 7 HOMOLOG"/>
    <property type="match status" value="1"/>
</dbReference>
<dbReference type="InterPro" id="IPR050325">
    <property type="entry name" value="Prot/Nucl_acid_deglycase"/>
</dbReference>
<sequence>MTATVLIPIAHGSEEIETVCLVDTLRRAGCNVTLASVETDFTLICSRQVKIQADTFFTDVQAQAFDLIVLPGGVEGAETLSQTPLLIEKLKQQYQQNQFIAAMCAAPALVFAKHKIATDRLMTSHPSFKDKLAKPAADELRVVVDGHCVTSQAPGTAIEFALVLIELICSREIAEKVKQPMLVK</sequence>
<evidence type="ECO:0000313" key="3">
    <source>
        <dbReference type="Proteomes" id="UP001163726"/>
    </source>
</evidence>
<dbReference type="Pfam" id="PF01965">
    <property type="entry name" value="DJ-1_PfpI"/>
    <property type="match status" value="1"/>
</dbReference>
<accession>A0ABY7AP97</accession>
<protein>
    <submittedName>
        <fullName evidence="2">DJ-1/PfpI family protein</fullName>
    </submittedName>
</protein>
<dbReference type="EMBL" id="CP109965">
    <property type="protein sequence ID" value="WAJ71392.1"/>
    <property type="molecule type" value="Genomic_DNA"/>
</dbReference>
<keyword evidence="3" id="KW-1185">Reference proteome</keyword>
<gene>
    <name evidence="2" type="ORF">OLW01_06240</name>
</gene>
<dbReference type="SUPFAM" id="SSF52317">
    <property type="entry name" value="Class I glutamine amidotransferase-like"/>
    <property type="match status" value="1"/>
</dbReference>
<name>A0ABY7AP97_9ALTE</name>
<dbReference type="CDD" id="cd03135">
    <property type="entry name" value="GATase1_DJ-1"/>
    <property type="match status" value="1"/>
</dbReference>
<feature type="domain" description="DJ-1/PfpI" evidence="1">
    <location>
        <begin position="4"/>
        <end position="166"/>
    </location>
</feature>
<dbReference type="PANTHER" id="PTHR48094">
    <property type="entry name" value="PROTEIN/NUCLEIC ACID DEGLYCASE DJ-1-RELATED"/>
    <property type="match status" value="1"/>
</dbReference>
<dbReference type="InterPro" id="IPR006287">
    <property type="entry name" value="DJ-1"/>
</dbReference>
<evidence type="ECO:0000259" key="1">
    <source>
        <dbReference type="Pfam" id="PF01965"/>
    </source>
</evidence>
<proteinExistence type="predicted"/>